<dbReference type="Proteomes" id="UP001597460">
    <property type="component" value="Unassembled WGS sequence"/>
</dbReference>
<sequence>MEDEFEFYMQYSDTVKVSKLTRSDLKNLIQTGESSFLEFKHSVASPEKIAREMAAFANTKGGTILIGVEDNGEILGVEGYHEEEFWLNQAASEECIPEIPIEIELLNVGERDVLIVKVPEAIEKPIYVKGKQTRQVYIRLKDESVVASDEYIEVLKQNSSDEGVTFEYGEKEQQLFRFLNEYGDITVKRFSLLISVTTYRAAKILVNLVSAGVLDLFEKDGVTHYTFSHKTS</sequence>
<dbReference type="Pfam" id="PF04326">
    <property type="entry name" value="SLFN_AlbA_2"/>
    <property type="match status" value="1"/>
</dbReference>
<dbReference type="PANTHER" id="PTHR30595:SF6">
    <property type="entry name" value="SCHLAFEN ALBA-2 DOMAIN-CONTAINING PROTEIN"/>
    <property type="match status" value="1"/>
</dbReference>
<reference evidence="3" key="1">
    <citation type="journal article" date="2019" name="Int. J. Syst. Evol. Microbiol.">
        <title>The Global Catalogue of Microorganisms (GCM) 10K type strain sequencing project: providing services to taxonomists for standard genome sequencing and annotation.</title>
        <authorList>
            <consortium name="The Broad Institute Genomics Platform"/>
            <consortium name="The Broad Institute Genome Sequencing Center for Infectious Disease"/>
            <person name="Wu L."/>
            <person name="Ma J."/>
        </authorList>
    </citation>
    <scope>NUCLEOTIDE SEQUENCE [LARGE SCALE GENOMIC DNA]</scope>
    <source>
        <strain evidence="3">KCTC 52042</strain>
    </source>
</reference>
<protein>
    <submittedName>
        <fullName evidence="2">Helix-turn-helix domain-containing protein</fullName>
    </submittedName>
</protein>
<evidence type="ECO:0000259" key="1">
    <source>
        <dbReference type="Pfam" id="PF04326"/>
    </source>
</evidence>
<dbReference type="Gene3D" id="3.30.950.30">
    <property type="entry name" value="Schlafen, AAA domain"/>
    <property type="match status" value="1"/>
</dbReference>
<evidence type="ECO:0000313" key="2">
    <source>
        <dbReference type="EMBL" id="MFD2530999.1"/>
    </source>
</evidence>
<dbReference type="InterPro" id="IPR038461">
    <property type="entry name" value="Schlafen_AlbA_2_dom_sf"/>
</dbReference>
<name>A0ABW5JE47_9BACT</name>
<gene>
    <name evidence="2" type="ORF">ACFSVN_00905</name>
</gene>
<accession>A0ABW5JE47</accession>
<organism evidence="2 3">
    <name type="scientific">Gracilimonas halophila</name>
    <dbReference type="NCBI Taxonomy" id="1834464"/>
    <lineage>
        <taxon>Bacteria</taxon>
        <taxon>Pseudomonadati</taxon>
        <taxon>Balneolota</taxon>
        <taxon>Balneolia</taxon>
        <taxon>Balneolales</taxon>
        <taxon>Balneolaceae</taxon>
        <taxon>Gracilimonas</taxon>
    </lineage>
</organism>
<evidence type="ECO:0000313" key="3">
    <source>
        <dbReference type="Proteomes" id="UP001597460"/>
    </source>
</evidence>
<proteinExistence type="predicted"/>
<dbReference type="RefSeq" id="WP_390297201.1">
    <property type="nucleotide sequence ID" value="NZ_JBHULI010000001.1"/>
</dbReference>
<keyword evidence="3" id="KW-1185">Reference proteome</keyword>
<dbReference type="EMBL" id="JBHULI010000001">
    <property type="protein sequence ID" value="MFD2530999.1"/>
    <property type="molecule type" value="Genomic_DNA"/>
</dbReference>
<dbReference type="InterPro" id="IPR007421">
    <property type="entry name" value="Schlafen_AlbA_2_dom"/>
</dbReference>
<comment type="caution">
    <text evidence="2">The sequence shown here is derived from an EMBL/GenBank/DDBJ whole genome shotgun (WGS) entry which is preliminary data.</text>
</comment>
<feature type="domain" description="Schlafen AlbA-2" evidence="1">
    <location>
        <begin position="33"/>
        <end position="145"/>
    </location>
</feature>
<dbReference type="PANTHER" id="PTHR30595">
    <property type="entry name" value="GLPR-RELATED TRANSCRIPTIONAL REPRESSOR"/>
    <property type="match status" value="1"/>
</dbReference>